<evidence type="ECO:0000256" key="12">
    <source>
        <dbReference type="RuleBase" id="RU000679"/>
    </source>
</evidence>
<keyword evidence="6 13" id="KW-1133">Transmembrane helix</keyword>
<keyword evidence="4 12" id="KW-0894">Sodium channel</keyword>
<evidence type="ECO:0000256" key="3">
    <source>
        <dbReference type="ARBA" id="ARBA00022448"/>
    </source>
</evidence>
<protein>
    <recommendedName>
        <fullName evidence="18">Sodium channel protein Nach</fullName>
    </recommendedName>
</protein>
<feature type="transmembrane region" description="Helical" evidence="13">
    <location>
        <begin position="501"/>
        <end position="522"/>
    </location>
</feature>
<evidence type="ECO:0000313" key="17">
    <source>
        <dbReference type="Proteomes" id="UP001549921"/>
    </source>
</evidence>
<dbReference type="Proteomes" id="UP001549920">
    <property type="component" value="Unassembled WGS sequence"/>
</dbReference>
<dbReference type="Gene3D" id="2.60.470.10">
    <property type="entry name" value="Acid-sensing ion channels like domains"/>
    <property type="match status" value="1"/>
</dbReference>
<sequence>MEYPSNSPYYAYRRHQRKKEPTNFEIVKGSLKTISKEYCTESSICGLKHLVDENTPYIERIIWKITLIGALAGSVTLVWMTFVKYYWAPLVTTQLPEGVSVNKIIFPAVGICSNNRISKRAVEEVAKKLIQEERNKKYTEKQMLSMLFGLGQLYDLAMENQDYTPLQLHEALGHYDVNALLRNLTPRCEDLLVACAWNEVPMKCMELFDFRLTMNGYCCTFNYLRHSDIFFKDTVNSTRSINMYQYGNKSSFDFDQGLKVLVRLNESDDFYYNIPLQGAQLQFSDAYDFPDSPSGSFAMQIINPNVQMSVLVTASFTEASRDIQHVPVKLRQCLFYDESPYLPFYTHSDCMLKCRMLFILENCNCTPFNMPKMRQVRTCDMQDVSCLRMYHIQSITVRPNVDVVPPELELDKVAGGLHCPMCYPTCSKTAYSYYFDNVNIFPESLNSVPDSERDDWLQGANYTGTSIVHVKYGREVADCYGQNVIMKWFDLISNIGSTCGFLTGFSFVSVLEFIYFFTVKLFREVESRRKKTRVVSFDKRTPAQFERNISRYRPIYWNELRASTVQSNKDKDFGHM</sequence>
<comment type="similarity">
    <text evidence="2 12">Belongs to the amiloride-sensitive sodium channel (TC 1.A.6) family.</text>
</comment>
<proteinExistence type="inferred from homology"/>
<keyword evidence="10 12" id="KW-0739">Sodium transport</keyword>
<evidence type="ECO:0000256" key="11">
    <source>
        <dbReference type="ARBA" id="ARBA00023303"/>
    </source>
</evidence>
<evidence type="ECO:0000256" key="8">
    <source>
        <dbReference type="ARBA" id="ARBA00023065"/>
    </source>
</evidence>
<evidence type="ECO:0000256" key="5">
    <source>
        <dbReference type="ARBA" id="ARBA00022692"/>
    </source>
</evidence>
<keyword evidence="11 12" id="KW-0407">Ion channel</keyword>
<keyword evidence="8 12" id="KW-0406">Ion transport</keyword>
<dbReference type="AlphaFoldDB" id="A0ABD0T6P1"/>
<evidence type="ECO:0000256" key="10">
    <source>
        <dbReference type="ARBA" id="ARBA00023201"/>
    </source>
</evidence>
<dbReference type="GO" id="GO:0005272">
    <property type="term" value="F:sodium channel activity"/>
    <property type="evidence" value="ECO:0007669"/>
    <property type="project" value="UniProtKB-KW"/>
</dbReference>
<keyword evidence="9 13" id="KW-0472">Membrane</keyword>
<keyword evidence="5 12" id="KW-0812">Transmembrane</keyword>
<comment type="subcellular location">
    <subcellularLocation>
        <location evidence="1">Membrane</location>
        <topology evidence="1">Multi-pass membrane protein</topology>
    </subcellularLocation>
</comment>
<dbReference type="PANTHER" id="PTHR11690:SF253">
    <property type="entry name" value="PICKPOCKET 18-RELATED"/>
    <property type="match status" value="1"/>
</dbReference>
<dbReference type="PRINTS" id="PR01078">
    <property type="entry name" value="AMINACHANNEL"/>
</dbReference>
<dbReference type="Gene3D" id="1.10.287.820">
    <property type="entry name" value="Acid-sensing ion channel domain"/>
    <property type="match status" value="1"/>
</dbReference>
<evidence type="ECO:0000256" key="9">
    <source>
        <dbReference type="ARBA" id="ARBA00023136"/>
    </source>
</evidence>
<evidence type="ECO:0000313" key="15">
    <source>
        <dbReference type="EMBL" id="KAL0883197.1"/>
    </source>
</evidence>
<evidence type="ECO:0000313" key="14">
    <source>
        <dbReference type="EMBL" id="KAL0838870.1"/>
    </source>
</evidence>
<dbReference type="Proteomes" id="UP001549921">
    <property type="component" value="Unassembled WGS sequence"/>
</dbReference>
<keyword evidence="3 12" id="KW-0813">Transport</keyword>
<comment type="caution">
    <text evidence="14">The sequence shown here is derived from an EMBL/GenBank/DDBJ whole genome shotgun (WGS) entry which is preliminary data.</text>
</comment>
<evidence type="ECO:0000256" key="13">
    <source>
        <dbReference type="SAM" id="Phobius"/>
    </source>
</evidence>
<evidence type="ECO:0000256" key="1">
    <source>
        <dbReference type="ARBA" id="ARBA00004141"/>
    </source>
</evidence>
<evidence type="ECO:0008006" key="18">
    <source>
        <dbReference type="Google" id="ProtNLM"/>
    </source>
</evidence>
<dbReference type="EMBL" id="JBEDNZ010000009">
    <property type="protein sequence ID" value="KAL0838870.1"/>
    <property type="molecule type" value="Genomic_DNA"/>
</dbReference>
<dbReference type="PANTHER" id="PTHR11690">
    <property type="entry name" value="AMILORIDE-SENSITIVE SODIUM CHANNEL-RELATED"/>
    <property type="match status" value="1"/>
</dbReference>
<keyword evidence="7" id="KW-0915">Sodium</keyword>
<dbReference type="Pfam" id="PF00858">
    <property type="entry name" value="ASC"/>
    <property type="match status" value="1"/>
</dbReference>
<name>A0ABD0T6P1_LOXSC</name>
<evidence type="ECO:0000256" key="7">
    <source>
        <dbReference type="ARBA" id="ARBA00023053"/>
    </source>
</evidence>
<keyword evidence="16" id="KW-1185">Reference proteome</keyword>
<dbReference type="InterPro" id="IPR001873">
    <property type="entry name" value="ENaC"/>
</dbReference>
<dbReference type="GO" id="GO:0016020">
    <property type="term" value="C:membrane"/>
    <property type="evidence" value="ECO:0007669"/>
    <property type="project" value="UniProtKB-SubCell"/>
</dbReference>
<organism evidence="14 17">
    <name type="scientific">Loxostege sticticalis</name>
    <name type="common">Beet webworm moth</name>
    <dbReference type="NCBI Taxonomy" id="481309"/>
    <lineage>
        <taxon>Eukaryota</taxon>
        <taxon>Metazoa</taxon>
        <taxon>Ecdysozoa</taxon>
        <taxon>Arthropoda</taxon>
        <taxon>Hexapoda</taxon>
        <taxon>Insecta</taxon>
        <taxon>Pterygota</taxon>
        <taxon>Neoptera</taxon>
        <taxon>Endopterygota</taxon>
        <taxon>Lepidoptera</taxon>
        <taxon>Glossata</taxon>
        <taxon>Ditrysia</taxon>
        <taxon>Pyraloidea</taxon>
        <taxon>Crambidae</taxon>
        <taxon>Pyraustinae</taxon>
        <taxon>Loxostege</taxon>
    </lineage>
</organism>
<evidence type="ECO:0000256" key="4">
    <source>
        <dbReference type="ARBA" id="ARBA00022461"/>
    </source>
</evidence>
<dbReference type="EMBL" id="JBEUOH010000009">
    <property type="protein sequence ID" value="KAL0883197.1"/>
    <property type="molecule type" value="Genomic_DNA"/>
</dbReference>
<dbReference type="Gene3D" id="1.10.287.770">
    <property type="entry name" value="YojJ-like"/>
    <property type="match status" value="1"/>
</dbReference>
<accession>A0ABD0T6P1</accession>
<evidence type="ECO:0000256" key="6">
    <source>
        <dbReference type="ARBA" id="ARBA00022989"/>
    </source>
</evidence>
<feature type="transmembrane region" description="Helical" evidence="13">
    <location>
        <begin position="65"/>
        <end position="87"/>
    </location>
</feature>
<evidence type="ECO:0000256" key="2">
    <source>
        <dbReference type="ARBA" id="ARBA00007193"/>
    </source>
</evidence>
<reference evidence="16 17" key="1">
    <citation type="submission" date="2024-06" db="EMBL/GenBank/DDBJ databases">
        <title>A chromosome-level genome assembly of beet webworm, Loxostege sticticalis.</title>
        <authorList>
            <person name="Zhang Y."/>
        </authorList>
    </citation>
    <scope>NUCLEOTIDE SEQUENCE [LARGE SCALE GENOMIC DNA]</scope>
    <source>
        <strain evidence="15">AQ026</strain>
        <strain evidence="14">AQ028</strain>
        <tissue evidence="14">Male pupae</tissue>
        <tissue evidence="15">Whole body</tissue>
    </source>
</reference>
<evidence type="ECO:0000313" key="16">
    <source>
        <dbReference type="Proteomes" id="UP001549920"/>
    </source>
</evidence>
<gene>
    <name evidence="15" type="ORF">ABMA27_016634</name>
    <name evidence="14" type="ORF">ABMA28_016896</name>
</gene>